<proteinExistence type="predicted"/>
<gene>
    <name evidence="3" type="ORF">GCM10009760_02610</name>
</gene>
<evidence type="ECO:0000256" key="2">
    <source>
        <dbReference type="SAM" id="Phobius"/>
    </source>
</evidence>
<comment type="caution">
    <text evidence="3">The sequence shown here is derived from an EMBL/GenBank/DDBJ whole genome shotgun (WGS) entry which is preliminary data.</text>
</comment>
<keyword evidence="2" id="KW-0812">Transmembrane</keyword>
<protein>
    <recommendedName>
        <fullName evidence="5">Serine/threonine protein kinase</fullName>
    </recommendedName>
</protein>
<organism evidence="3 4">
    <name type="scientific">Kitasatospora kazusensis</name>
    <dbReference type="NCBI Taxonomy" id="407974"/>
    <lineage>
        <taxon>Bacteria</taxon>
        <taxon>Bacillati</taxon>
        <taxon>Actinomycetota</taxon>
        <taxon>Actinomycetes</taxon>
        <taxon>Kitasatosporales</taxon>
        <taxon>Streptomycetaceae</taxon>
        <taxon>Kitasatospora</taxon>
    </lineage>
</organism>
<sequence>MSDASDSQPPVERTQPAEGLPQPQQSQEPQAPQAQSPWPYPQQGGFPQQQGFPQQTPPQTPGFPQQGFPQQAYGQETPQTPGFPQQGFPQQAYGQEAQQPFPAPGFPTQPSAEPDWVAMAQEQEKSSSRRKRLYLIGGIVLGAAALAGIVFTTIALTGGNAGKDITTLNSPSPSPKKPAGPTTPLDVLSSDTTDTTPVSIATLFPAPKITVDGRDYLLTAHDTDSCTKAGAHGLGEALTAKGCYRAYRVTYVSGPNEITVGVFAFREAAGATSAKATVGTGTVAPLVAGKVTPFCQNVVCQTTQSSLGRFAYFTIAGPGNGKPSPDNDQVAVQAGRDLSASIHDTLWARGTAGLASLTATARPAAPGAAVPGSSPSH</sequence>
<reference evidence="3 4" key="1">
    <citation type="journal article" date="2019" name="Int. J. Syst. Evol. Microbiol.">
        <title>The Global Catalogue of Microorganisms (GCM) 10K type strain sequencing project: providing services to taxonomists for standard genome sequencing and annotation.</title>
        <authorList>
            <consortium name="The Broad Institute Genomics Platform"/>
            <consortium name="The Broad Institute Genome Sequencing Center for Infectious Disease"/>
            <person name="Wu L."/>
            <person name="Ma J."/>
        </authorList>
    </citation>
    <scope>NUCLEOTIDE SEQUENCE [LARGE SCALE GENOMIC DNA]</scope>
    <source>
        <strain evidence="3 4">JCM 14560</strain>
    </source>
</reference>
<evidence type="ECO:0000256" key="1">
    <source>
        <dbReference type="SAM" id="MobiDB-lite"/>
    </source>
</evidence>
<feature type="compositionally biased region" description="Low complexity" evidence="1">
    <location>
        <begin position="21"/>
        <end position="54"/>
    </location>
</feature>
<feature type="transmembrane region" description="Helical" evidence="2">
    <location>
        <begin position="133"/>
        <end position="156"/>
    </location>
</feature>
<dbReference type="Proteomes" id="UP001422759">
    <property type="component" value="Unassembled WGS sequence"/>
</dbReference>
<accession>A0ABN2YP06</accession>
<keyword evidence="4" id="KW-1185">Reference proteome</keyword>
<dbReference type="EMBL" id="BAAANT010000001">
    <property type="protein sequence ID" value="GAA2130292.1"/>
    <property type="molecule type" value="Genomic_DNA"/>
</dbReference>
<feature type="region of interest" description="Disordered" evidence="1">
    <location>
        <begin position="166"/>
        <end position="192"/>
    </location>
</feature>
<name>A0ABN2YP06_9ACTN</name>
<feature type="region of interest" description="Disordered" evidence="1">
    <location>
        <begin position="1"/>
        <end position="89"/>
    </location>
</feature>
<feature type="compositionally biased region" description="Low complexity" evidence="1">
    <location>
        <begin position="179"/>
        <end position="192"/>
    </location>
</feature>
<keyword evidence="2" id="KW-0472">Membrane</keyword>
<evidence type="ECO:0000313" key="4">
    <source>
        <dbReference type="Proteomes" id="UP001422759"/>
    </source>
</evidence>
<keyword evidence="2" id="KW-1133">Transmembrane helix</keyword>
<feature type="compositionally biased region" description="Low complexity" evidence="1">
    <location>
        <begin position="62"/>
        <end position="89"/>
    </location>
</feature>
<evidence type="ECO:0000313" key="3">
    <source>
        <dbReference type="EMBL" id="GAA2130292.1"/>
    </source>
</evidence>
<dbReference type="RefSeq" id="WP_344459744.1">
    <property type="nucleotide sequence ID" value="NZ_BAAANT010000001.1"/>
</dbReference>
<evidence type="ECO:0008006" key="5">
    <source>
        <dbReference type="Google" id="ProtNLM"/>
    </source>
</evidence>